<feature type="compositionally biased region" description="Polar residues" evidence="1">
    <location>
        <begin position="236"/>
        <end position="245"/>
    </location>
</feature>
<dbReference type="EMBL" id="JANPWB010000003">
    <property type="protein sequence ID" value="KAJ1199006.1"/>
    <property type="molecule type" value="Genomic_DNA"/>
</dbReference>
<evidence type="ECO:0000313" key="2">
    <source>
        <dbReference type="EMBL" id="KAJ1199006.1"/>
    </source>
</evidence>
<proteinExistence type="predicted"/>
<protein>
    <submittedName>
        <fullName evidence="2">Uncharacterized protein</fullName>
    </submittedName>
</protein>
<organism evidence="2 3">
    <name type="scientific">Pleurodeles waltl</name>
    <name type="common">Iberian ribbed newt</name>
    <dbReference type="NCBI Taxonomy" id="8319"/>
    <lineage>
        <taxon>Eukaryota</taxon>
        <taxon>Metazoa</taxon>
        <taxon>Chordata</taxon>
        <taxon>Craniata</taxon>
        <taxon>Vertebrata</taxon>
        <taxon>Euteleostomi</taxon>
        <taxon>Amphibia</taxon>
        <taxon>Batrachia</taxon>
        <taxon>Caudata</taxon>
        <taxon>Salamandroidea</taxon>
        <taxon>Salamandridae</taxon>
        <taxon>Pleurodelinae</taxon>
        <taxon>Pleurodeles</taxon>
    </lineage>
</organism>
<evidence type="ECO:0000313" key="3">
    <source>
        <dbReference type="Proteomes" id="UP001066276"/>
    </source>
</evidence>
<reference evidence="2" key="1">
    <citation type="journal article" date="2022" name="bioRxiv">
        <title>Sequencing and chromosome-scale assembly of the giantPleurodeles waltlgenome.</title>
        <authorList>
            <person name="Brown T."/>
            <person name="Elewa A."/>
            <person name="Iarovenko S."/>
            <person name="Subramanian E."/>
            <person name="Araus A.J."/>
            <person name="Petzold A."/>
            <person name="Susuki M."/>
            <person name="Suzuki K.-i.T."/>
            <person name="Hayashi T."/>
            <person name="Toyoda A."/>
            <person name="Oliveira C."/>
            <person name="Osipova E."/>
            <person name="Leigh N.D."/>
            <person name="Simon A."/>
            <person name="Yun M.H."/>
        </authorList>
    </citation>
    <scope>NUCLEOTIDE SEQUENCE</scope>
    <source>
        <strain evidence="2">20211129_DDA</strain>
        <tissue evidence="2">Liver</tissue>
    </source>
</reference>
<keyword evidence="3" id="KW-1185">Reference proteome</keyword>
<feature type="region of interest" description="Disordered" evidence="1">
    <location>
        <begin position="49"/>
        <end position="245"/>
    </location>
</feature>
<dbReference type="AlphaFoldDB" id="A0AAV7VDR0"/>
<name>A0AAV7VDR0_PLEWA</name>
<sequence length="245" mass="25248">MADARVQEAFRLLREAGRLDLVKSRVGGPSRPTRRASSGVAPAVLACSESRGAASRHMVSGRGGGRARARGEGRRNASRVPGARRVVARVSPAAKGAAGRTRPSEEGAPEAAAEKPRGRVLSRRGPAPLVSARAVRARGRVAAPRGRAAAAPTCSGKSERSKNGFKGQAPAPDGGQGAVLAGWATGGSTNTSPWGCRAVLMVPGRQRHFRGVSRSRGSKETGAEVRQPERGPGATVSGSAETRHH</sequence>
<accession>A0AAV7VDR0</accession>
<dbReference type="Proteomes" id="UP001066276">
    <property type="component" value="Chromosome 2_1"/>
</dbReference>
<gene>
    <name evidence="2" type="ORF">NDU88_002844</name>
</gene>
<feature type="compositionally biased region" description="Low complexity" evidence="1">
    <location>
        <begin position="78"/>
        <end position="94"/>
    </location>
</feature>
<feature type="compositionally biased region" description="Basic and acidic residues" evidence="1">
    <location>
        <begin position="217"/>
        <end position="229"/>
    </location>
</feature>
<evidence type="ECO:0000256" key="1">
    <source>
        <dbReference type="SAM" id="MobiDB-lite"/>
    </source>
</evidence>
<feature type="compositionally biased region" description="Low complexity" evidence="1">
    <location>
        <begin position="140"/>
        <end position="152"/>
    </location>
</feature>
<comment type="caution">
    <text evidence="2">The sequence shown here is derived from an EMBL/GenBank/DDBJ whole genome shotgun (WGS) entry which is preliminary data.</text>
</comment>